<evidence type="ECO:0000256" key="2">
    <source>
        <dbReference type="ARBA" id="ARBA00022448"/>
    </source>
</evidence>
<evidence type="ECO:0000256" key="5">
    <source>
        <dbReference type="ARBA" id="ARBA00023136"/>
    </source>
</evidence>
<proteinExistence type="inferred from homology"/>
<reference evidence="8 9" key="1">
    <citation type="journal article" date="2019" name="Sci. Rep.">
        <title>Comparative genomics of chytrid fungi reveal insights into the obligate biotrophic and pathogenic lifestyle of Synchytrium endobioticum.</title>
        <authorList>
            <person name="van de Vossenberg B.T.L.H."/>
            <person name="Warris S."/>
            <person name="Nguyen H.D.T."/>
            <person name="van Gent-Pelzer M.P.E."/>
            <person name="Joly D.L."/>
            <person name="van de Geest H.C."/>
            <person name="Bonants P.J.M."/>
            <person name="Smith D.S."/>
            <person name="Levesque C.A."/>
            <person name="van der Lee T.A.J."/>
        </authorList>
    </citation>
    <scope>NUCLEOTIDE SEQUENCE [LARGE SCALE GENOMIC DNA]</scope>
    <source>
        <strain evidence="8 9">CBS 675.73</strain>
    </source>
</reference>
<feature type="region of interest" description="Disordered" evidence="7">
    <location>
        <begin position="320"/>
        <end position="348"/>
    </location>
</feature>
<keyword evidence="4 6" id="KW-1133">Transmembrane helix</keyword>
<feature type="non-terminal residue" evidence="8">
    <location>
        <position position="415"/>
    </location>
</feature>
<evidence type="ECO:0000256" key="4">
    <source>
        <dbReference type="ARBA" id="ARBA00022989"/>
    </source>
</evidence>
<keyword evidence="9" id="KW-1185">Reference proteome</keyword>
<dbReference type="PANTHER" id="PTHR11660:SF57">
    <property type="entry name" value="SOLUTE CARRIER FAMILY 40 MEMBER"/>
    <property type="match status" value="1"/>
</dbReference>
<dbReference type="GO" id="GO:0016020">
    <property type="term" value="C:membrane"/>
    <property type="evidence" value="ECO:0007669"/>
    <property type="project" value="UniProtKB-SubCell"/>
</dbReference>
<dbReference type="Proteomes" id="UP000320333">
    <property type="component" value="Unassembled WGS sequence"/>
</dbReference>
<organism evidence="8 9">
    <name type="scientific">Chytriomyces confervae</name>
    <dbReference type="NCBI Taxonomy" id="246404"/>
    <lineage>
        <taxon>Eukaryota</taxon>
        <taxon>Fungi</taxon>
        <taxon>Fungi incertae sedis</taxon>
        <taxon>Chytridiomycota</taxon>
        <taxon>Chytridiomycota incertae sedis</taxon>
        <taxon>Chytridiomycetes</taxon>
        <taxon>Chytridiales</taxon>
        <taxon>Chytriomycetaceae</taxon>
        <taxon>Chytriomyces</taxon>
    </lineage>
</organism>
<gene>
    <name evidence="8" type="ORF">CcCBS67573_g09185</name>
</gene>
<evidence type="ECO:0000313" key="8">
    <source>
        <dbReference type="EMBL" id="TPX58205.1"/>
    </source>
</evidence>
<evidence type="ECO:0000313" key="9">
    <source>
        <dbReference type="Proteomes" id="UP000320333"/>
    </source>
</evidence>
<dbReference type="PANTHER" id="PTHR11660">
    <property type="entry name" value="SOLUTE CARRIER FAMILY 40 MEMBER"/>
    <property type="match status" value="1"/>
</dbReference>
<dbReference type="OrthoDB" id="648861at2759"/>
<dbReference type="AlphaFoldDB" id="A0A507E4J0"/>
<comment type="function">
    <text evidence="6">May be involved in iron transport and iron homeostasis.</text>
</comment>
<keyword evidence="5 6" id="KW-0472">Membrane</keyword>
<comment type="caution">
    <text evidence="8">The sequence shown here is derived from an EMBL/GenBank/DDBJ whole genome shotgun (WGS) entry which is preliminary data.</text>
</comment>
<accession>A0A507E4J0</accession>
<dbReference type="InterPro" id="IPR009716">
    <property type="entry name" value="Ferroportin-1"/>
</dbReference>
<evidence type="ECO:0000256" key="1">
    <source>
        <dbReference type="ARBA" id="ARBA00004141"/>
    </source>
</evidence>
<keyword evidence="3 6" id="KW-0812">Transmembrane</keyword>
<keyword evidence="2 6" id="KW-0813">Transport</keyword>
<dbReference type="STRING" id="246404.A0A507E4J0"/>
<dbReference type="EMBL" id="QEAP01000746">
    <property type="protein sequence ID" value="TPX58205.1"/>
    <property type="molecule type" value="Genomic_DNA"/>
</dbReference>
<feature type="compositionally biased region" description="Low complexity" evidence="7">
    <location>
        <begin position="320"/>
        <end position="336"/>
    </location>
</feature>
<dbReference type="GO" id="GO:0005381">
    <property type="term" value="F:iron ion transmembrane transporter activity"/>
    <property type="evidence" value="ECO:0007669"/>
    <property type="project" value="UniProtKB-UniRule"/>
</dbReference>
<sequence>MEAEVSKLRDEARDAEALHKTALEKQVGERDASLAEIRNLTQPVIAWMSRDPSKNKQIQSMRATTLLPCSYFFTTWGTRMDEWAVTLMISAIYPSSLAHISAYSLIITGVSILFGSHVGRFAVSWSESRSRLKIVVASIVVQKVSIAVSAGLLLRLFFMDLEDKTGSLLFFAAVTAAGAAQRLAHRASVIAVEKDWAVVLVRGDALLQTVLNAYLRRVDLVCKLAAPLFVSLVAIPLSVPWTMLVVTAVSLASIPIEILLIRLVFFSSIDLQSHVKESVSAESIVKSGTDELVPLEIYPESQAPNDRSFREHDSDAQISAITITEKTKTSTEAASENEGRSKLSTVSNATQPELHAPIQDEMDAKLSFLALKAKRQAKASQSSESVEFNASSNANSETEIEKVVEKEVVVTVVQA</sequence>
<feature type="compositionally biased region" description="Polar residues" evidence="7">
    <location>
        <begin position="378"/>
        <end position="396"/>
    </location>
</feature>
<keyword evidence="6" id="KW-0406">Ion transport</keyword>
<name>A0A507E4J0_9FUNG</name>
<dbReference type="Pfam" id="PF06963">
    <property type="entry name" value="FPN1"/>
    <property type="match status" value="1"/>
</dbReference>
<comment type="caution">
    <text evidence="6">Lacks conserved residue(s) required for the propagation of feature annotation.</text>
</comment>
<comment type="similarity">
    <text evidence="6">Belongs to the ferroportin (FP) (TC 2.A.100) family. SLC40A subfamily.</text>
</comment>
<feature type="transmembrane region" description="Helical" evidence="6">
    <location>
        <begin position="245"/>
        <end position="266"/>
    </location>
</feature>
<feature type="transmembrane region" description="Helical" evidence="6">
    <location>
        <begin position="97"/>
        <end position="114"/>
    </location>
</feature>
<evidence type="ECO:0000256" key="3">
    <source>
        <dbReference type="ARBA" id="ARBA00022692"/>
    </source>
</evidence>
<feature type="transmembrane region" description="Helical" evidence="6">
    <location>
        <begin position="220"/>
        <end position="239"/>
    </location>
</feature>
<comment type="subcellular location">
    <subcellularLocation>
        <location evidence="1 6">Membrane</location>
        <topology evidence="1 6">Multi-pass membrane protein</topology>
    </subcellularLocation>
</comment>
<evidence type="ECO:0000256" key="6">
    <source>
        <dbReference type="RuleBase" id="RU365065"/>
    </source>
</evidence>
<feature type="transmembrane region" description="Helical" evidence="6">
    <location>
        <begin position="134"/>
        <end position="154"/>
    </location>
</feature>
<evidence type="ECO:0000256" key="7">
    <source>
        <dbReference type="SAM" id="MobiDB-lite"/>
    </source>
</evidence>
<feature type="region of interest" description="Disordered" evidence="7">
    <location>
        <begin position="378"/>
        <end position="399"/>
    </location>
</feature>
<protein>
    <recommendedName>
        <fullName evidence="6">Solute carrier family 40 member</fullName>
    </recommendedName>
</protein>